<protein>
    <recommendedName>
        <fullName evidence="3">Restriction endonuclease</fullName>
    </recommendedName>
</protein>
<reference evidence="1" key="1">
    <citation type="submission" date="2022-06" db="EMBL/GenBank/DDBJ databases">
        <title>Comparative genomic analysis of Mycoplasma feriruminatoris and the Mycoplasma mycoides cluster.</title>
        <authorList>
            <person name="Baby V."/>
            <person name="Ambroset C."/>
            <person name="Gaurivaud P."/>
            <person name="Boury C."/>
            <person name="Guichoux E."/>
            <person name="Lartigue C."/>
            <person name="Tardy F."/>
            <person name="Sirand-Pugnet P."/>
        </authorList>
    </citation>
    <scope>NUCLEOTIDE SEQUENCE</scope>
    <source>
        <strain evidence="1">L14822</strain>
    </source>
</reference>
<gene>
    <name evidence="1" type="ORF">MFERI14822_00085</name>
</gene>
<evidence type="ECO:0000313" key="2">
    <source>
        <dbReference type="Proteomes" id="UP001178743"/>
    </source>
</evidence>
<accession>A0AAX3TF41</accession>
<sequence length="428" mass="50958">MNIYQEFVNQYDYDIRKTKNARWIDQKCTFDVLSLVADCIVEYCKNNNQFTIRDIWYSDYAVNNVIEIFSKPDPKSKSKNEYDKYFSQPIKLLEYSKILGSKKINNKNYYYINNLEILKNIAFRETQAVEFLYVYIVKVLKDSDLWKEFENFYTLQNKDSFINLKTKFIDFTITNTAINNKRECSRIFTKVINPISYKLKKLGTKRGFLSNNAITLSDLRYNNFNFRDLKTQKAKSLSRKEYEVELIQRMNAYTKYSIQKAKRLVKEYNEKFHNSLSEININNIEPSINNIKATQAHHIFSESEFQEIANYLENLIVLTPDQHFLMAHPKNHTHYVDKDFQYICLLAKINTLINDLIFNNENKTYSFENFKKVLNVGLNTNEFQNIDELDFLTVIQKIDDIYGESKQNQYDNLKQLIIKNILNKLSNK</sequence>
<dbReference type="Proteomes" id="UP001178743">
    <property type="component" value="Chromosome"/>
</dbReference>
<name>A0AAX3TF41_9MOLU</name>
<dbReference type="RefSeq" id="WP_278307584.1">
    <property type="nucleotide sequence ID" value="NZ_CP104008.1"/>
</dbReference>
<evidence type="ECO:0000313" key="1">
    <source>
        <dbReference type="EMBL" id="WFQ92325.1"/>
    </source>
</evidence>
<dbReference type="AlphaFoldDB" id="A0AAX3TF41"/>
<dbReference type="EMBL" id="CP104008">
    <property type="protein sequence ID" value="WFQ92325.1"/>
    <property type="molecule type" value="Genomic_DNA"/>
</dbReference>
<proteinExistence type="predicted"/>
<evidence type="ECO:0008006" key="3">
    <source>
        <dbReference type="Google" id="ProtNLM"/>
    </source>
</evidence>
<organism evidence="1 2">
    <name type="scientific">Mycoplasma feriruminatoris</name>
    <dbReference type="NCBI Taxonomy" id="1179777"/>
    <lineage>
        <taxon>Bacteria</taxon>
        <taxon>Bacillati</taxon>
        <taxon>Mycoplasmatota</taxon>
        <taxon>Mollicutes</taxon>
        <taxon>Mycoplasmataceae</taxon>
        <taxon>Mycoplasma</taxon>
    </lineage>
</organism>